<organism evidence="5 6">
    <name type="scientific">Defluviitoga tunisiensis</name>
    <dbReference type="NCBI Taxonomy" id="1006576"/>
    <lineage>
        <taxon>Bacteria</taxon>
        <taxon>Thermotogati</taxon>
        <taxon>Thermotogota</taxon>
        <taxon>Thermotogae</taxon>
        <taxon>Petrotogales</taxon>
        <taxon>Petrotogaceae</taxon>
        <taxon>Defluviitoga</taxon>
    </lineage>
</organism>
<comment type="similarity">
    <text evidence="1">Belongs to the metallo-dependent hydrolases superfamily. CpsB/CapC family.</text>
</comment>
<evidence type="ECO:0000256" key="4">
    <source>
        <dbReference type="ARBA" id="ARBA00051722"/>
    </source>
</evidence>
<dbReference type="SUPFAM" id="SSF89550">
    <property type="entry name" value="PHP domain-like"/>
    <property type="match status" value="1"/>
</dbReference>
<dbReference type="InterPro" id="IPR016195">
    <property type="entry name" value="Pol/histidinol_Pase-like"/>
</dbReference>
<protein>
    <recommendedName>
        <fullName evidence="2">protein-tyrosine-phosphatase</fullName>
        <ecNumber evidence="2">3.1.3.48</ecNumber>
    </recommendedName>
</protein>
<dbReference type="Proteomes" id="UP000032809">
    <property type="component" value="Chromosome I"/>
</dbReference>
<proteinExistence type="inferred from homology"/>
<dbReference type="GO" id="GO:0030145">
    <property type="term" value="F:manganese ion binding"/>
    <property type="evidence" value="ECO:0007669"/>
    <property type="project" value="InterPro"/>
</dbReference>
<dbReference type="Pfam" id="PF19567">
    <property type="entry name" value="CpsB_CapC"/>
    <property type="match status" value="1"/>
</dbReference>
<dbReference type="PIRSF" id="PIRSF016557">
    <property type="entry name" value="Caps_synth_CpsB"/>
    <property type="match status" value="1"/>
</dbReference>
<dbReference type="AlphaFoldDB" id="A0A0C7NP20"/>
<reference evidence="6" key="1">
    <citation type="submission" date="2014-11" db="EMBL/GenBank/DDBJ databases">
        <authorList>
            <person name="Wibberg D."/>
        </authorList>
    </citation>
    <scope>NUCLEOTIDE SEQUENCE [LARGE SCALE GENOMIC DNA]</scope>
    <source>
        <strain evidence="6">L3</strain>
    </source>
</reference>
<dbReference type="HOGENOM" id="CLU_085966_0_0_0"/>
<dbReference type="GO" id="GO:0004725">
    <property type="term" value="F:protein tyrosine phosphatase activity"/>
    <property type="evidence" value="ECO:0007669"/>
    <property type="project" value="UniProtKB-EC"/>
</dbReference>
<dbReference type="RefSeq" id="WP_045087244.1">
    <property type="nucleotide sequence ID" value="NZ_LN824141.1"/>
</dbReference>
<dbReference type="STRING" id="1006576.DTL3_0321"/>
<dbReference type="Gene3D" id="3.20.20.140">
    <property type="entry name" value="Metal-dependent hydrolases"/>
    <property type="match status" value="1"/>
</dbReference>
<evidence type="ECO:0000256" key="3">
    <source>
        <dbReference type="ARBA" id="ARBA00022801"/>
    </source>
</evidence>
<dbReference type="PANTHER" id="PTHR39181:SF1">
    <property type="entry name" value="TYROSINE-PROTEIN PHOSPHATASE YWQE"/>
    <property type="match status" value="1"/>
</dbReference>
<dbReference type="PANTHER" id="PTHR39181">
    <property type="entry name" value="TYROSINE-PROTEIN PHOSPHATASE YWQE"/>
    <property type="match status" value="1"/>
</dbReference>
<accession>A0A0C7NP20</accession>
<evidence type="ECO:0000313" key="5">
    <source>
        <dbReference type="EMBL" id="CEP77652.1"/>
    </source>
</evidence>
<evidence type="ECO:0000313" key="6">
    <source>
        <dbReference type="Proteomes" id="UP000032809"/>
    </source>
</evidence>
<dbReference type="EMBL" id="LN824141">
    <property type="protein sequence ID" value="CEP77652.1"/>
    <property type="molecule type" value="Genomic_DNA"/>
</dbReference>
<dbReference type="EC" id="3.1.3.48" evidence="2"/>
<dbReference type="KEGG" id="dtn:DTL3_0321"/>
<keyword evidence="3" id="KW-0378">Hydrolase</keyword>
<dbReference type="OrthoDB" id="9788539at2"/>
<evidence type="ECO:0000256" key="2">
    <source>
        <dbReference type="ARBA" id="ARBA00013064"/>
    </source>
</evidence>
<dbReference type="InterPro" id="IPR016667">
    <property type="entry name" value="Caps_polysacc_synth_CpsB/CapC"/>
</dbReference>
<keyword evidence="6" id="KW-1185">Reference proteome</keyword>
<gene>
    <name evidence="5" type="primary">capC</name>
    <name evidence="5" type="ORF">DTL3_0321</name>
</gene>
<sequence>MFIDIHNHLLPGVDDGVQKIEDTIIELKRYKDFGINQVIFTPHVNNPSVNTSIEEIRNTYNSLKNRIESETGLITYLASELYLVPNYKEFIPFNDSFVLIEFPTRVFPIYALDSIFNLQLEGYEVILVHVERYRWLFENKKLLQRMKEMNVYFQVNFEGINTEEGRFYLGENLVDFLATDNHGKDNRKEVDLSLFSRYPEITTKAFELLGINTPEKL</sequence>
<name>A0A0C7NP20_DEFTU</name>
<comment type="catalytic activity">
    <reaction evidence="4">
        <text>O-phospho-L-tyrosyl-[protein] + H2O = L-tyrosyl-[protein] + phosphate</text>
        <dbReference type="Rhea" id="RHEA:10684"/>
        <dbReference type="Rhea" id="RHEA-COMP:10136"/>
        <dbReference type="Rhea" id="RHEA-COMP:20101"/>
        <dbReference type="ChEBI" id="CHEBI:15377"/>
        <dbReference type="ChEBI" id="CHEBI:43474"/>
        <dbReference type="ChEBI" id="CHEBI:46858"/>
        <dbReference type="ChEBI" id="CHEBI:61978"/>
        <dbReference type="EC" id="3.1.3.48"/>
    </reaction>
</comment>
<evidence type="ECO:0000256" key="1">
    <source>
        <dbReference type="ARBA" id="ARBA00005750"/>
    </source>
</evidence>